<dbReference type="InterPro" id="IPR036188">
    <property type="entry name" value="FAD/NAD-bd_sf"/>
</dbReference>
<evidence type="ECO:0000256" key="1">
    <source>
        <dbReference type="ARBA" id="ARBA00005272"/>
    </source>
</evidence>
<reference evidence="7 8" key="1">
    <citation type="journal article" date="2011" name="J. Bacteriol.">
        <title>Genome sequence of Methyloversatilis universalis FAM5T, a methylotrophic representative of the order Rhodocyclales.</title>
        <authorList>
            <person name="Kittichotirat W."/>
            <person name="Good N.M."/>
            <person name="Hall R."/>
            <person name="Bringel F."/>
            <person name="Lajus A."/>
            <person name="Medigue C."/>
            <person name="Smalley N.E."/>
            <person name="Beck D."/>
            <person name="Bumgarner R."/>
            <person name="Vuilleumier S."/>
            <person name="Kalyuzhnaya M.G."/>
        </authorList>
    </citation>
    <scope>NUCLEOTIDE SEQUENCE [LARGE SCALE GENOMIC DNA]</scope>
    <source>
        <strain evidence="8">ATCC BAA-1314 / JCM 13912 / FAM5</strain>
    </source>
</reference>
<evidence type="ECO:0000256" key="3">
    <source>
        <dbReference type="ARBA" id="ARBA00022827"/>
    </source>
</evidence>
<dbReference type="PANTHER" id="PTHR43706">
    <property type="entry name" value="NADH DEHYDROGENASE"/>
    <property type="match status" value="1"/>
</dbReference>
<dbReference type="Gene3D" id="3.50.50.100">
    <property type="match status" value="1"/>
</dbReference>
<dbReference type="RefSeq" id="WP_008062997.1">
    <property type="nucleotide sequence ID" value="NZ_AFHG01000053.1"/>
</dbReference>
<name>F5RF56_METUF</name>
<feature type="domain" description="FAD/NAD(P)-binding" evidence="6">
    <location>
        <begin position="9"/>
        <end position="343"/>
    </location>
</feature>
<dbReference type="PANTHER" id="PTHR43706:SF9">
    <property type="entry name" value="TYPE II NADH:QUINONE OXIDOREDUCTASE"/>
    <property type="match status" value="1"/>
</dbReference>
<evidence type="ECO:0000256" key="4">
    <source>
        <dbReference type="ARBA" id="ARBA00023002"/>
    </source>
</evidence>
<evidence type="ECO:0000256" key="5">
    <source>
        <dbReference type="ARBA" id="ARBA00023027"/>
    </source>
</evidence>
<comment type="similarity">
    <text evidence="1">Belongs to the NADH dehydrogenase family.</text>
</comment>
<keyword evidence="4" id="KW-0560">Oxidoreductase</keyword>
<dbReference type="SUPFAM" id="SSF51905">
    <property type="entry name" value="FAD/NAD(P)-binding domain"/>
    <property type="match status" value="1"/>
</dbReference>
<dbReference type="EMBL" id="AFHG01000053">
    <property type="protein sequence ID" value="EGK70712.1"/>
    <property type="molecule type" value="Genomic_DNA"/>
</dbReference>
<dbReference type="AlphaFoldDB" id="F5RF56"/>
<dbReference type="Pfam" id="PF07992">
    <property type="entry name" value="Pyr_redox_2"/>
    <property type="match status" value="1"/>
</dbReference>
<keyword evidence="8" id="KW-1185">Reference proteome</keyword>
<keyword evidence="3" id="KW-0274">FAD</keyword>
<evidence type="ECO:0000256" key="2">
    <source>
        <dbReference type="ARBA" id="ARBA00022630"/>
    </source>
</evidence>
<gene>
    <name evidence="7" type="ORF">METUNv1_02933</name>
</gene>
<dbReference type="OrthoDB" id="9781621at2"/>
<sequence>MNNSKKPVIVVVGGGAGGLELVTQLGDRYGAKGLADIVLVDASPIHIWKPHLHEVAAGRMDMHMHRLEYVAQARWHSFEFQLGRMTAIDRARKTLHIEAVADFDGEPMLPERELHYDYLVIAVGSTVNTFGIPGAEEHTMALDTTHDAERFRQKLVAACMRADARAERGEPHEVSIAIIGAGATGVELSAELRHTSKVLRAFGVHSMDPRQDVRITLIEAADRVLPALPARISASAEKLLRDMGIDVRTSVRVSEVRPDGLATPGGEFVRADLMVWAAGIKAPNMLSGFGGLESNRINQLVVDDHLVTTHDPDIYAFGDCAACQWLGGEGTIPPRAQAAHQQASYLVKIFAMRLEGKGDPGPFRYKDFGSLVSLGKSGATGNLMGGVVGGSMFIEGLVARMMYRSLYQMHQIALHGWVKSSLDAVARFIKQSTEPHVKLH</sequence>
<evidence type="ECO:0000313" key="8">
    <source>
        <dbReference type="Proteomes" id="UP000005019"/>
    </source>
</evidence>
<accession>F5RF56</accession>
<protein>
    <submittedName>
        <fullName evidence="7">NADH dehydrogenase</fullName>
    </submittedName>
</protein>
<dbReference type="STRING" id="1000565.METUNv1_02933"/>
<dbReference type="Proteomes" id="UP000005019">
    <property type="component" value="Unassembled WGS sequence"/>
</dbReference>
<dbReference type="PRINTS" id="PR00368">
    <property type="entry name" value="FADPNR"/>
</dbReference>
<evidence type="ECO:0000313" key="7">
    <source>
        <dbReference type="EMBL" id="EGK70712.1"/>
    </source>
</evidence>
<dbReference type="GO" id="GO:0008137">
    <property type="term" value="F:NADH dehydrogenase (ubiquinone) activity"/>
    <property type="evidence" value="ECO:0007669"/>
    <property type="project" value="TreeGrafter"/>
</dbReference>
<proteinExistence type="inferred from homology"/>
<dbReference type="GO" id="GO:0003954">
    <property type="term" value="F:NADH dehydrogenase activity"/>
    <property type="evidence" value="ECO:0007669"/>
    <property type="project" value="InterPro"/>
</dbReference>
<comment type="caution">
    <text evidence="7">The sequence shown here is derived from an EMBL/GenBank/DDBJ whole genome shotgun (WGS) entry which is preliminary data.</text>
</comment>
<evidence type="ECO:0000259" key="6">
    <source>
        <dbReference type="Pfam" id="PF07992"/>
    </source>
</evidence>
<organism evidence="7 8">
    <name type="scientific">Methyloversatilis universalis (strain ATCC BAA-1314 / DSM 25237 / JCM 13912 / CCUG 52030 / FAM5)</name>
    <dbReference type="NCBI Taxonomy" id="1000565"/>
    <lineage>
        <taxon>Bacteria</taxon>
        <taxon>Pseudomonadati</taxon>
        <taxon>Pseudomonadota</taxon>
        <taxon>Betaproteobacteria</taxon>
        <taxon>Nitrosomonadales</taxon>
        <taxon>Sterolibacteriaceae</taxon>
        <taxon>Methyloversatilis</taxon>
    </lineage>
</organism>
<keyword evidence="5" id="KW-0520">NAD</keyword>
<dbReference type="eggNOG" id="COG1252">
    <property type="taxonomic scope" value="Bacteria"/>
</dbReference>
<dbReference type="InterPro" id="IPR023753">
    <property type="entry name" value="FAD/NAD-binding_dom"/>
</dbReference>
<dbReference type="InterPro" id="IPR045024">
    <property type="entry name" value="NDH-2"/>
</dbReference>
<dbReference type="PRINTS" id="PR00411">
    <property type="entry name" value="PNDRDTASEI"/>
</dbReference>
<keyword evidence="2" id="KW-0285">Flavoprotein</keyword>